<comment type="caution">
    <text evidence="1">The sequence shown here is derived from an EMBL/GenBank/DDBJ whole genome shotgun (WGS) entry which is preliminary data.</text>
</comment>
<evidence type="ECO:0000313" key="2">
    <source>
        <dbReference type="Proteomes" id="UP001279410"/>
    </source>
</evidence>
<accession>A0AAD3MMX0</accession>
<organism evidence="1 2">
    <name type="scientific">Lates japonicus</name>
    <name type="common">Japanese lates</name>
    <dbReference type="NCBI Taxonomy" id="270547"/>
    <lineage>
        <taxon>Eukaryota</taxon>
        <taxon>Metazoa</taxon>
        <taxon>Chordata</taxon>
        <taxon>Craniata</taxon>
        <taxon>Vertebrata</taxon>
        <taxon>Euteleostomi</taxon>
        <taxon>Actinopterygii</taxon>
        <taxon>Neopterygii</taxon>
        <taxon>Teleostei</taxon>
        <taxon>Neoteleostei</taxon>
        <taxon>Acanthomorphata</taxon>
        <taxon>Carangaria</taxon>
        <taxon>Carangaria incertae sedis</taxon>
        <taxon>Centropomidae</taxon>
        <taxon>Lates</taxon>
    </lineage>
</organism>
<proteinExistence type="predicted"/>
<dbReference type="Proteomes" id="UP001279410">
    <property type="component" value="Unassembled WGS sequence"/>
</dbReference>
<reference evidence="1" key="1">
    <citation type="submission" date="2022-08" db="EMBL/GenBank/DDBJ databases">
        <title>Genome sequencing of akame (Lates japonicus).</title>
        <authorList>
            <person name="Hashiguchi Y."/>
            <person name="Takahashi H."/>
        </authorList>
    </citation>
    <scope>NUCLEOTIDE SEQUENCE</scope>
    <source>
        <strain evidence="1">Kochi</strain>
    </source>
</reference>
<gene>
    <name evidence="1" type="ORF">AKAME5_000876900</name>
</gene>
<evidence type="ECO:0000313" key="1">
    <source>
        <dbReference type="EMBL" id="GLD56420.1"/>
    </source>
</evidence>
<protein>
    <submittedName>
        <fullName evidence="1">Uncharacterized protein</fullName>
    </submittedName>
</protein>
<dbReference type="EMBL" id="BRZM01000024">
    <property type="protein sequence ID" value="GLD56420.1"/>
    <property type="molecule type" value="Genomic_DNA"/>
</dbReference>
<keyword evidence="2" id="KW-1185">Reference proteome</keyword>
<name>A0AAD3MMX0_LATJO</name>
<sequence length="74" mass="8257">MQNPADTDPVHQAVSHHRILLDQYTLALREVMEGLRDLTTKVLEIRDQVSAPEIPCMAKCGRHSPGAPKERTLA</sequence>
<dbReference type="AlphaFoldDB" id="A0AAD3MMX0"/>